<accession>A0AAV6NX40</accession>
<gene>
    <name evidence="1" type="ORF">SDJN03_04878</name>
</gene>
<feature type="non-terminal residue" evidence="1">
    <location>
        <position position="1"/>
    </location>
</feature>
<dbReference type="EMBL" id="JAGKQH010000003">
    <property type="protein sequence ID" value="KAG6604269.1"/>
    <property type="molecule type" value="Genomic_DNA"/>
</dbReference>
<keyword evidence="2" id="KW-1185">Reference proteome</keyword>
<dbReference type="Proteomes" id="UP000685013">
    <property type="component" value="Chromosome 3"/>
</dbReference>
<dbReference type="AlphaFoldDB" id="A0AAV6NX40"/>
<name>A0AAV6NX40_9ROSI</name>
<evidence type="ECO:0000313" key="1">
    <source>
        <dbReference type="EMBL" id="KAG6604269.1"/>
    </source>
</evidence>
<reference evidence="1 2" key="1">
    <citation type="journal article" date="2021" name="Hortic Res">
        <title>The domestication of Cucurbita argyrosperma as revealed by the genome of its wild relative.</title>
        <authorList>
            <person name="Barrera-Redondo J."/>
            <person name="Sanchez-de la Vega G."/>
            <person name="Aguirre-Liguori J.A."/>
            <person name="Castellanos-Morales G."/>
            <person name="Gutierrez-Guerrero Y.T."/>
            <person name="Aguirre-Dugua X."/>
            <person name="Aguirre-Planter E."/>
            <person name="Tenaillon M.I."/>
            <person name="Lira-Saade R."/>
            <person name="Eguiarte L.E."/>
        </authorList>
    </citation>
    <scope>NUCLEOTIDE SEQUENCE [LARGE SCALE GENOMIC DNA]</scope>
    <source>
        <strain evidence="1">JBR-2021</strain>
    </source>
</reference>
<evidence type="ECO:0000313" key="2">
    <source>
        <dbReference type="Proteomes" id="UP000685013"/>
    </source>
</evidence>
<proteinExistence type="predicted"/>
<sequence length="74" mass="8041">MATALILEGIDAAEGLSDRDIESEMGKGEESNGVFSKWSWIKVFSAWRAVSVEIDGCGRVWASKSAIDYELASI</sequence>
<protein>
    <submittedName>
        <fullName evidence="1">Uncharacterized protein</fullName>
    </submittedName>
</protein>
<comment type="caution">
    <text evidence="1">The sequence shown here is derived from an EMBL/GenBank/DDBJ whole genome shotgun (WGS) entry which is preliminary data.</text>
</comment>
<organism evidence="1 2">
    <name type="scientific">Cucurbita argyrosperma subsp. sororia</name>
    <dbReference type="NCBI Taxonomy" id="37648"/>
    <lineage>
        <taxon>Eukaryota</taxon>
        <taxon>Viridiplantae</taxon>
        <taxon>Streptophyta</taxon>
        <taxon>Embryophyta</taxon>
        <taxon>Tracheophyta</taxon>
        <taxon>Spermatophyta</taxon>
        <taxon>Magnoliopsida</taxon>
        <taxon>eudicotyledons</taxon>
        <taxon>Gunneridae</taxon>
        <taxon>Pentapetalae</taxon>
        <taxon>rosids</taxon>
        <taxon>fabids</taxon>
        <taxon>Cucurbitales</taxon>
        <taxon>Cucurbitaceae</taxon>
        <taxon>Cucurbiteae</taxon>
        <taxon>Cucurbita</taxon>
    </lineage>
</organism>